<feature type="region of interest" description="Disordered" evidence="1">
    <location>
        <begin position="1237"/>
        <end position="1438"/>
    </location>
</feature>
<feature type="compositionally biased region" description="Polar residues" evidence="1">
    <location>
        <begin position="1214"/>
        <end position="1225"/>
    </location>
</feature>
<feature type="compositionally biased region" description="Basic and acidic residues" evidence="1">
    <location>
        <begin position="748"/>
        <end position="765"/>
    </location>
</feature>
<accession>A0AAE1U0W2</accession>
<dbReference type="EMBL" id="JAWZYT010002773">
    <property type="protein sequence ID" value="KAK4302165.1"/>
    <property type="molecule type" value="Genomic_DNA"/>
</dbReference>
<feature type="compositionally biased region" description="Basic and acidic residues" evidence="1">
    <location>
        <begin position="1299"/>
        <end position="1308"/>
    </location>
</feature>
<feature type="compositionally biased region" description="Polar residues" evidence="1">
    <location>
        <begin position="1152"/>
        <end position="1161"/>
    </location>
</feature>
<feature type="compositionally biased region" description="Low complexity" evidence="1">
    <location>
        <begin position="553"/>
        <end position="569"/>
    </location>
</feature>
<protein>
    <submittedName>
        <fullName evidence="2">Uncharacterized protein</fullName>
    </submittedName>
</protein>
<evidence type="ECO:0000313" key="2">
    <source>
        <dbReference type="EMBL" id="KAK4302165.1"/>
    </source>
</evidence>
<feature type="compositionally biased region" description="Basic and acidic residues" evidence="1">
    <location>
        <begin position="1494"/>
        <end position="1505"/>
    </location>
</feature>
<feature type="compositionally biased region" description="Low complexity" evidence="1">
    <location>
        <begin position="1622"/>
        <end position="1636"/>
    </location>
</feature>
<feature type="compositionally biased region" description="Basic and acidic residues" evidence="1">
    <location>
        <begin position="1372"/>
        <end position="1381"/>
    </location>
</feature>
<feature type="compositionally biased region" description="Low complexity" evidence="1">
    <location>
        <begin position="1571"/>
        <end position="1582"/>
    </location>
</feature>
<feature type="region of interest" description="Disordered" evidence="1">
    <location>
        <begin position="1"/>
        <end position="80"/>
    </location>
</feature>
<feature type="compositionally biased region" description="Basic and acidic residues" evidence="1">
    <location>
        <begin position="1586"/>
        <end position="1598"/>
    </location>
</feature>
<keyword evidence="3" id="KW-1185">Reference proteome</keyword>
<feature type="region of interest" description="Disordered" evidence="1">
    <location>
        <begin position="194"/>
        <end position="223"/>
    </location>
</feature>
<dbReference type="Proteomes" id="UP001292094">
    <property type="component" value="Unassembled WGS sequence"/>
</dbReference>
<feature type="compositionally biased region" description="Basic residues" evidence="1">
    <location>
        <begin position="1410"/>
        <end position="1420"/>
    </location>
</feature>
<reference evidence="2" key="1">
    <citation type="submission" date="2023-11" db="EMBL/GenBank/DDBJ databases">
        <title>Genome assemblies of two species of porcelain crab, Petrolisthes cinctipes and Petrolisthes manimaculis (Anomura: Porcellanidae).</title>
        <authorList>
            <person name="Angst P."/>
        </authorList>
    </citation>
    <scope>NUCLEOTIDE SEQUENCE</scope>
    <source>
        <strain evidence="2">PB745_02</strain>
        <tissue evidence="2">Gill</tissue>
    </source>
</reference>
<feature type="region of interest" description="Disordered" evidence="1">
    <location>
        <begin position="792"/>
        <end position="935"/>
    </location>
</feature>
<feature type="region of interest" description="Disordered" evidence="1">
    <location>
        <begin position="1109"/>
        <end position="1225"/>
    </location>
</feature>
<feature type="compositionally biased region" description="Low complexity" evidence="1">
    <location>
        <begin position="341"/>
        <end position="353"/>
    </location>
</feature>
<feature type="compositionally biased region" description="Basic and acidic residues" evidence="1">
    <location>
        <begin position="1135"/>
        <end position="1150"/>
    </location>
</feature>
<gene>
    <name evidence="2" type="ORF">Pmani_025726</name>
</gene>
<proteinExistence type="predicted"/>
<feature type="region of interest" description="Disordered" evidence="1">
    <location>
        <begin position="331"/>
        <end position="410"/>
    </location>
</feature>
<feature type="compositionally biased region" description="Basic residues" evidence="1">
    <location>
        <begin position="1644"/>
        <end position="1661"/>
    </location>
</feature>
<feature type="region of interest" description="Disordered" evidence="1">
    <location>
        <begin position="1494"/>
        <end position="1552"/>
    </location>
</feature>
<feature type="region of interest" description="Disordered" evidence="1">
    <location>
        <begin position="1452"/>
        <end position="1474"/>
    </location>
</feature>
<evidence type="ECO:0000313" key="3">
    <source>
        <dbReference type="Proteomes" id="UP001292094"/>
    </source>
</evidence>
<comment type="caution">
    <text evidence="2">The sequence shown here is derived from an EMBL/GenBank/DDBJ whole genome shotgun (WGS) entry which is preliminary data.</text>
</comment>
<feature type="compositionally biased region" description="Low complexity" evidence="1">
    <location>
        <begin position="1599"/>
        <end position="1614"/>
    </location>
</feature>
<sequence>MEQRPPPASTTLHNKKGTTLPGYRVGPVRYGVRLAPHNDPLTPSSSTTRRCSEGDLGTSGRYGAAGEKDDEEDGGGMTNQPFVDNGSYLAPGEEAVRTNRSSPLHLKEAHSLLNNRWTPLTVPTTTHMLPPTSPRPSALRRSFNASPRPWVTPGYSANHTFIPDPHTHNTDDRYCDKRDGVSGKWAAMATDGAGVHHSTNEPQPAQLKLSTHPPEGDEAPSSTGVADVATFRSEATIVVTQGGKGVSQRARSPLSRRRGVGIFSLTKVSEGNGEGPGDAAAGGAAVVDEVRADGLPTPTSKYMCCVAGRSPRHATMFSCPGPARPAITQEAASAHLASEQSTASPTSTPSHAHGSAASCEVFPVEGEGSVAPGGSGHGDRVAPPAPVTGHTHSPVPTHSAIPTRRPVRPRPEIPDHLYRRWAALLPADAVLNHLTRGRPLTEVGAGAPGGTAPPDVGFRPVTPTNLVPGAGGTHRSLVRVQRNASEESAQPRLGTSTTGLGGGRREGGHGPPPARPPRSRPNHLEELRKCTERLKSPSPDKKMRADSAPPPDTAATSATQERGSGAGVSRSRRLSNDTRSAHNTHATLGKSPSLPPHLPSAKVEVSRLSPTPILKDPGVAELQSVRREDEDMFHEDAARLPPRPRTEARVIIPPRVIPFRSASVSQVDVSSDGALLPRSTKSPTAIRLYPLCKDYWGANTLPKRKPVMSTTEGSGGTGVSSQHRHPQLTAAASITDMTNVGAKAAAHQHPDKLENKSKSESELSVKGLKVEGSDLSDFRDSLLSQKVEDSGVLGCSKEGNNASGTGDGVCRDEDERVRAGPGEVIHTQQTKNDNSEIKELNSEKDREDMTRAIKMEKKESTSRKKEGKEKDGNKSNRVSFSDEVKNISVDSEGNTSLQMSDLSGSGSEVVAGQTQSLPPEGEGGSGAPLGPPVSDEHRKIVFTLGNEETDEGLSCMSPEVHLQPASTTQHEVGMEGLPSPPIRFEERSEGLGAVGGDIHERETRDNVLSFTRDIFSPERVVHHSHATTIVHDSYGGASRDVSCKTLGDSVVTGNPPARLRGETRLSIFPHHGQVRGGEGEGSGHRQLECQVVQKEARLSQCLVIKSGAGEGGQHSPGGGQGATSECRVVTSRPRLLRDDSDGDSRERESSRTYMTQVSNDGTFEEELKSPERDSSDSSSQDSVGAGQDMIQDPPLRTGSRRRRKLTGEGDDRSLTFSPPRKSSQVDALLYPAIGSQEIGSVGGSQSGIERGIGEGNQSSFSITDRLLREAGNSPDPRQLLLLSEPRLMDRAERKKKHHSDPSCERRGSSDAFLYLSDQILGLSGSTGPPQRHPPKGVVSQASTDSEGKDERGDQAAMSPPRVCTPQVLLSGHDSDGSDYRPCRTPARNASPTPYLPDSDSGERSAPRSPHIPRRYSKRPLRGPYGEMLEAEMSKSKSSSCFLTEDSYLRVRDAKSCSPRPPSPASPAVLGGRPPLIIPTCRSLDDSVIAINYADSERSLRRKVSEEPEGGTTSPGGPWESDGEGNLSPLPLVPVHHRTVSSPSKLFSEGGFTSEDEQELVEYYSAAARRLAQQNNQKLQQQEQEQEQEHQRQQEERPQEQPQQHLQEPQQQQQPQPQPQPQPHQHQQQVQPPSQQEGGEPRHSHLDHRHTEHRHSHKRHRVSTVTLLSL</sequence>
<feature type="compositionally biased region" description="Gly residues" evidence="1">
    <location>
        <begin position="1109"/>
        <end position="1121"/>
    </location>
</feature>
<feature type="compositionally biased region" description="Basic and acidic residues" evidence="1">
    <location>
        <begin position="809"/>
        <end position="818"/>
    </location>
</feature>
<feature type="compositionally biased region" description="Basic and acidic residues" evidence="1">
    <location>
        <begin position="522"/>
        <end position="545"/>
    </location>
</feature>
<feature type="region of interest" description="Disordered" evidence="1">
    <location>
        <begin position="1571"/>
        <end position="1669"/>
    </location>
</feature>
<name>A0AAE1U0W2_9EUCA</name>
<feature type="compositionally biased region" description="Basic and acidic residues" evidence="1">
    <location>
        <begin position="833"/>
        <end position="885"/>
    </location>
</feature>
<feature type="compositionally biased region" description="Basic and acidic residues" evidence="1">
    <location>
        <begin position="1165"/>
        <end position="1175"/>
    </location>
</feature>
<organism evidence="2 3">
    <name type="scientific">Petrolisthes manimaculis</name>
    <dbReference type="NCBI Taxonomy" id="1843537"/>
    <lineage>
        <taxon>Eukaryota</taxon>
        <taxon>Metazoa</taxon>
        <taxon>Ecdysozoa</taxon>
        <taxon>Arthropoda</taxon>
        <taxon>Crustacea</taxon>
        <taxon>Multicrustacea</taxon>
        <taxon>Malacostraca</taxon>
        <taxon>Eumalacostraca</taxon>
        <taxon>Eucarida</taxon>
        <taxon>Decapoda</taxon>
        <taxon>Pleocyemata</taxon>
        <taxon>Anomura</taxon>
        <taxon>Galatheoidea</taxon>
        <taxon>Porcellanidae</taxon>
        <taxon>Petrolisthes</taxon>
    </lineage>
</organism>
<evidence type="ECO:0000256" key="1">
    <source>
        <dbReference type="SAM" id="MobiDB-lite"/>
    </source>
</evidence>
<feature type="compositionally biased region" description="Low complexity" evidence="1">
    <location>
        <begin position="1509"/>
        <end position="1519"/>
    </location>
</feature>
<feature type="region of interest" description="Disordered" evidence="1">
    <location>
        <begin position="742"/>
        <end position="765"/>
    </location>
</feature>
<feature type="region of interest" description="Disordered" evidence="1">
    <location>
        <begin position="442"/>
        <end position="620"/>
    </location>
</feature>
<feature type="compositionally biased region" description="Polar residues" evidence="1">
    <location>
        <begin position="888"/>
        <end position="917"/>
    </location>
</feature>